<feature type="region of interest" description="Disordered" evidence="1">
    <location>
        <begin position="26"/>
        <end position="78"/>
    </location>
</feature>
<evidence type="ECO:0000256" key="1">
    <source>
        <dbReference type="SAM" id="MobiDB-lite"/>
    </source>
</evidence>
<dbReference type="OrthoDB" id="263424at2157"/>
<comment type="caution">
    <text evidence="3">The sequence shown here is derived from an EMBL/GenBank/DDBJ whole genome shotgun (WGS) entry which is preliminary data.</text>
</comment>
<reference evidence="3 4" key="1">
    <citation type="journal article" date="2014" name="PLoS Genet.">
        <title>Phylogenetically driven sequencing of extremely halophilic archaea reveals strategies for static and dynamic osmo-response.</title>
        <authorList>
            <person name="Becker E.A."/>
            <person name="Seitzer P.M."/>
            <person name="Tritt A."/>
            <person name="Larsen D."/>
            <person name="Krusor M."/>
            <person name="Yao A.I."/>
            <person name="Wu D."/>
            <person name="Madern D."/>
            <person name="Eisen J.A."/>
            <person name="Darling A.E."/>
            <person name="Facciotti M.T."/>
        </authorList>
    </citation>
    <scope>NUCLEOTIDE SEQUENCE [LARGE SCALE GENOMIC DNA]</scope>
    <source>
        <strain evidence="3 4">JCM 10989</strain>
    </source>
</reference>
<accession>L9ZUF7</accession>
<feature type="domain" description="Molybdopterin cofactor biosynthesis MoaD-related C-terminal" evidence="2">
    <location>
        <begin position="69"/>
        <end position="128"/>
    </location>
</feature>
<dbReference type="PATRIC" id="fig|1227493.4.peg.2969"/>
<dbReference type="AlphaFoldDB" id="L9ZUF7"/>
<sequence length="128" mass="14200">MTRRIERSFRGISERLAIRYLTNLGGERVESAAEATPTPTRTPDHDSVDTDYERDDHHDYDHDHDAPRDGTSPTVVGDSWQATLTSESVQIGPTLTLTEVTVVFEGQESANLEKLVENFAQKAMRAGG</sequence>
<dbReference type="RefSeq" id="WP_006654112.1">
    <property type="nucleotide sequence ID" value="NZ_AOIM01000037.1"/>
</dbReference>
<keyword evidence="4" id="KW-1185">Reference proteome</keyword>
<gene>
    <name evidence="3" type="ORF">C483_14760</name>
</gene>
<dbReference type="InterPro" id="IPR036473">
    <property type="entry name" value="Mopterin_CF_MoaD-rel_C_sf"/>
</dbReference>
<evidence type="ECO:0000313" key="4">
    <source>
        <dbReference type="Proteomes" id="UP000011519"/>
    </source>
</evidence>
<organism evidence="3 4">
    <name type="scientific">Natrialba hulunbeirensis JCM 10989</name>
    <dbReference type="NCBI Taxonomy" id="1227493"/>
    <lineage>
        <taxon>Archaea</taxon>
        <taxon>Methanobacteriati</taxon>
        <taxon>Methanobacteriota</taxon>
        <taxon>Stenosarchaea group</taxon>
        <taxon>Halobacteria</taxon>
        <taxon>Halobacteriales</taxon>
        <taxon>Natrialbaceae</taxon>
        <taxon>Natrialba</taxon>
    </lineage>
</organism>
<protein>
    <recommendedName>
        <fullName evidence="2">Molybdopterin cofactor biosynthesis MoaD-related C-terminal domain-containing protein</fullName>
    </recommendedName>
</protein>
<name>L9ZUF7_9EURY</name>
<dbReference type="Pfam" id="PF09189">
    <property type="entry name" value="MoaD_arch"/>
    <property type="match status" value="2"/>
</dbReference>
<dbReference type="EMBL" id="AOIM01000037">
    <property type="protein sequence ID" value="ELY89217.1"/>
    <property type="molecule type" value="Genomic_DNA"/>
</dbReference>
<feature type="compositionally biased region" description="Low complexity" evidence="1">
    <location>
        <begin position="32"/>
        <end position="41"/>
    </location>
</feature>
<dbReference type="Proteomes" id="UP000011519">
    <property type="component" value="Unassembled WGS sequence"/>
</dbReference>
<dbReference type="STRING" id="1227493.C483_14760"/>
<evidence type="ECO:0000259" key="2">
    <source>
        <dbReference type="Pfam" id="PF09189"/>
    </source>
</evidence>
<feature type="compositionally biased region" description="Basic and acidic residues" evidence="1">
    <location>
        <begin position="54"/>
        <end position="68"/>
    </location>
</feature>
<dbReference type="Gene3D" id="3.30.1370.80">
    <property type="entry name" value="Molybdopterin cofactor biosynthesis MoaD-related, C-terminal domain"/>
    <property type="match status" value="1"/>
</dbReference>
<evidence type="ECO:0000313" key="3">
    <source>
        <dbReference type="EMBL" id="ELY89217.1"/>
    </source>
</evidence>
<dbReference type="InterPro" id="IPR015272">
    <property type="entry name" value="MoadD_C"/>
</dbReference>
<feature type="domain" description="Molybdopterin cofactor biosynthesis MoaD-related C-terminal" evidence="2">
    <location>
        <begin position="6"/>
        <end position="31"/>
    </location>
</feature>
<proteinExistence type="predicted"/>